<feature type="compositionally biased region" description="Basic and acidic residues" evidence="3">
    <location>
        <begin position="84"/>
        <end position="106"/>
    </location>
</feature>
<dbReference type="InterPro" id="IPR031107">
    <property type="entry name" value="Small_HSP"/>
</dbReference>
<dbReference type="Gene3D" id="2.60.40.790">
    <property type="match status" value="1"/>
</dbReference>
<sequence>MPRRNPFEEIERMFEEMNEGLRAFDTGLTQGVPIDVVETDDSFVVTADLPGYEKSDIDVRLSGSTLVVSAERSAEEEEEAEEGSYVRRERTRESVTRSVRLSERVDPSSTNASYNNGVLTVTLAKESTDSGESIPIE</sequence>
<reference evidence="5 6" key="1">
    <citation type="journal article" date="2019" name="Int. J. Syst. Evol. Microbiol.">
        <title>The Global Catalogue of Microorganisms (GCM) 10K type strain sequencing project: providing services to taxonomists for standard genome sequencing and annotation.</title>
        <authorList>
            <consortium name="The Broad Institute Genomics Platform"/>
            <consortium name="The Broad Institute Genome Sequencing Center for Infectious Disease"/>
            <person name="Wu L."/>
            <person name="Ma J."/>
        </authorList>
    </citation>
    <scope>NUCLEOTIDE SEQUENCE [LARGE SCALE GENOMIC DNA]</scope>
    <source>
        <strain evidence="5 6">PSR21</strain>
    </source>
</reference>
<dbReference type="CDD" id="cd06464">
    <property type="entry name" value="ACD_sHsps-like"/>
    <property type="match status" value="1"/>
</dbReference>
<protein>
    <submittedName>
        <fullName evidence="5">Hsp20/alpha crystallin family protein</fullName>
    </submittedName>
</protein>
<dbReference type="InterPro" id="IPR008978">
    <property type="entry name" value="HSP20-like_chaperone"/>
</dbReference>
<dbReference type="EMBL" id="JBHTBF010000002">
    <property type="protein sequence ID" value="MFC7317246.1"/>
    <property type="molecule type" value="Genomic_DNA"/>
</dbReference>
<feature type="compositionally biased region" description="Polar residues" evidence="3">
    <location>
        <begin position="107"/>
        <end position="118"/>
    </location>
</feature>
<evidence type="ECO:0000256" key="3">
    <source>
        <dbReference type="SAM" id="MobiDB-lite"/>
    </source>
</evidence>
<evidence type="ECO:0000313" key="5">
    <source>
        <dbReference type="EMBL" id="MFC7317246.1"/>
    </source>
</evidence>
<evidence type="ECO:0000256" key="1">
    <source>
        <dbReference type="PROSITE-ProRule" id="PRU00285"/>
    </source>
</evidence>
<comment type="caution">
    <text evidence="5">The sequence shown here is derived from an EMBL/GenBank/DDBJ whole genome shotgun (WGS) entry which is preliminary data.</text>
</comment>
<evidence type="ECO:0000256" key="2">
    <source>
        <dbReference type="RuleBase" id="RU003616"/>
    </source>
</evidence>
<feature type="domain" description="SHSP" evidence="4">
    <location>
        <begin position="25"/>
        <end position="137"/>
    </location>
</feature>
<organism evidence="5 6">
    <name type="scientific">Halomarina halobia</name>
    <dbReference type="NCBI Taxonomy" id="3033386"/>
    <lineage>
        <taxon>Archaea</taxon>
        <taxon>Methanobacteriati</taxon>
        <taxon>Methanobacteriota</taxon>
        <taxon>Stenosarchaea group</taxon>
        <taxon>Halobacteria</taxon>
        <taxon>Halobacteriales</taxon>
        <taxon>Natronomonadaceae</taxon>
        <taxon>Halomarina</taxon>
    </lineage>
</organism>
<dbReference type="PANTHER" id="PTHR11527">
    <property type="entry name" value="HEAT-SHOCK PROTEIN 20 FAMILY MEMBER"/>
    <property type="match status" value="1"/>
</dbReference>
<dbReference type="InterPro" id="IPR002068">
    <property type="entry name" value="A-crystallin/Hsp20_dom"/>
</dbReference>
<dbReference type="Proteomes" id="UP001596547">
    <property type="component" value="Unassembled WGS sequence"/>
</dbReference>
<keyword evidence="6" id="KW-1185">Reference proteome</keyword>
<gene>
    <name evidence="5" type="ORF">ACFQPE_10635</name>
</gene>
<dbReference type="GeneID" id="79316095"/>
<evidence type="ECO:0000313" key="6">
    <source>
        <dbReference type="Proteomes" id="UP001596547"/>
    </source>
</evidence>
<dbReference type="RefSeq" id="WP_276303502.1">
    <property type="nucleotide sequence ID" value="NZ_CP119992.1"/>
</dbReference>
<name>A0ABD6AAP8_9EURY</name>
<proteinExistence type="inferred from homology"/>
<dbReference type="AlphaFoldDB" id="A0ABD6AAP8"/>
<evidence type="ECO:0000259" key="4">
    <source>
        <dbReference type="PROSITE" id="PS01031"/>
    </source>
</evidence>
<accession>A0ABD6AAP8</accession>
<dbReference type="Pfam" id="PF00011">
    <property type="entry name" value="HSP20"/>
    <property type="match status" value="1"/>
</dbReference>
<comment type="similarity">
    <text evidence="1 2">Belongs to the small heat shock protein (HSP20) family.</text>
</comment>
<feature type="region of interest" description="Disordered" evidence="3">
    <location>
        <begin position="71"/>
        <end position="118"/>
    </location>
</feature>
<dbReference type="SUPFAM" id="SSF49764">
    <property type="entry name" value="HSP20-like chaperones"/>
    <property type="match status" value="1"/>
</dbReference>
<dbReference type="PROSITE" id="PS01031">
    <property type="entry name" value="SHSP"/>
    <property type="match status" value="1"/>
</dbReference>